<dbReference type="Gene3D" id="2.120.10.80">
    <property type="entry name" value="Kelch-type beta propeller"/>
    <property type="match status" value="1"/>
</dbReference>
<reference evidence="4" key="2">
    <citation type="submission" date="2025-09" db="UniProtKB">
        <authorList>
            <consortium name="Ensembl"/>
        </authorList>
    </citation>
    <scope>IDENTIFICATION</scope>
</reference>
<evidence type="ECO:0000256" key="1">
    <source>
        <dbReference type="ARBA" id="ARBA00022441"/>
    </source>
</evidence>
<evidence type="ECO:0000313" key="5">
    <source>
        <dbReference type="Proteomes" id="UP000694389"/>
    </source>
</evidence>
<dbReference type="Pfam" id="PF00651">
    <property type="entry name" value="BTB"/>
    <property type="match status" value="1"/>
</dbReference>
<dbReference type="Pfam" id="PF24681">
    <property type="entry name" value="Kelch_KLHDC2_KLHL20_DRC7"/>
    <property type="match status" value="1"/>
</dbReference>
<dbReference type="PIRSF" id="PIRSF037037">
    <property type="entry name" value="Kelch-like_protein_gigaxonin"/>
    <property type="match status" value="1"/>
</dbReference>
<dbReference type="SUPFAM" id="SSF117281">
    <property type="entry name" value="Kelch motif"/>
    <property type="match status" value="1"/>
</dbReference>
<dbReference type="InterPro" id="IPR017096">
    <property type="entry name" value="BTB-kelch_protein"/>
</dbReference>
<organism evidence="4 5">
    <name type="scientific">Dicentrarchus labrax</name>
    <name type="common">European seabass</name>
    <name type="synonym">Morone labrax</name>
    <dbReference type="NCBI Taxonomy" id="13489"/>
    <lineage>
        <taxon>Eukaryota</taxon>
        <taxon>Metazoa</taxon>
        <taxon>Chordata</taxon>
        <taxon>Craniata</taxon>
        <taxon>Vertebrata</taxon>
        <taxon>Euteleostomi</taxon>
        <taxon>Actinopterygii</taxon>
        <taxon>Neopterygii</taxon>
        <taxon>Teleostei</taxon>
        <taxon>Neoteleostei</taxon>
        <taxon>Acanthomorphata</taxon>
        <taxon>Eupercaria</taxon>
        <taxon>Moronidae</taxon>
        <taxon>Dicentrarchus</taxon>
    </lineage>
</organism>
<keyword evidence="2" id="KW-0677">Repeat</keyword>
<protein>
    <recommendedName>
        <fullName evidence="3">BTB domain-containing protein</fullName>
    </recommendedName>
</protein>
<dbReference type="SUPFAM" id="SSF54695">
    <property type="entry name" value="POZ domain"/>
    <property type="match status" value="1"/>
</dbReference>
<accession>A0A8C4EED4</accession>
<dbReference type="Gene3D" id="3.30.710.10">
    <property type="entry name" value="Potassium Channel Kv1.1, Chain A"/>
    <property type="match status" value="1"/>
</dbReference>
<dbReference type="PRINTS" id="PR00501">
    <property type="entry name" value="KELCHREPEAT"/>
</dbReference>
<sequence length="597" mass="67430">SPYSRDNNSNVTHHGHMGMSETGSVYNELRMEQQLCDAVIKVDNVEFLTHKLILCNCSPYFRALFTHWSTPESRVFDIPNVSADMMKLIIEFAYTDFVPVTQENIQELFIAADRFNVKGIIQTCSDFLEQQLSAQNCIGIWWFTDVYYNPELRHKAYFFMMNHFEDVAATSEEFLQLSAQELAKIIEKDQLNVKKEKRVFEAILRWISYVPEERSEYISLLLPNVRLALMSPEYIIDKVADNELVKASEECRPILLKTMEAMLDIRTRRFSDSSLCNPLARPRLPPDFLFAVGGWSGGSPTNDIEVYDVRADRWVNISNSEGVPRAYHGTAFLNGSLYCVGGFDSVEQYSTVDRFDLGLHTWHEVAPMHSCRCYVSVTAMDGCIYAIGGYNGRDRLETAERYEPSTNQWTLIAPMNEQRSDASCTSFGGKVYICGGFNGNECLSTAECYSPESDQWTLIASMGNRRSGVGVTVYADHIFAVGGFTGTTRLRTAEAYNPHTNTWHAVPSMLNSRSNFGIAVIDGRLFVVGGFNGFTTTLDVECYDVETGEWSDVRDMEISRSALSCCVVFGLPNMADYTADNYIAIILTDMIEMIIHN</sequence>
<dbReference type="Proteomes" id="UP000694389">
    <property type="component" value="Unassembled WGS sequence"/>
</dbReference>
<dbReference type="PANTHER" id="PTHR24412:SF172">
    <property type="entry name" value="KELCH-LIKE PROTEIN 10"/>
    <property type="match status" value="1"/>
</dbReference>
<keyword evidence="1" id="KW-0880">Kelch repeat</keyword>
<name>A0A8C4EED4_DICLA</name>
<evidence type="ECO:0000256" key="2">
    <source>
        <dbReference type="ARBA" id="ARBA00022737"/>
    </source>
</evidence>
<dbReference type="Gene3D" id="1.25.40.420">
    <property type="match status" value="1"/>
</dbReference>
<dbReference type="AlphaFoldDB" id="A0A8C4EED4"/>
<dbReference type="PANTHER" id="PTHR24412">
    <property type="entry name" value="KELCH PROTEIN"/>
    <property type="match status" value="1"/>
</dbReference>
<dbReference type="SMART" id="SM00875">
    <property type="entry name" value="BACK"/>
    <property type="match status" value="1"/>
</dbReference>
<dbReference type="InterPro" id="IPR015915">
    <property type="entry name" value="Kelch-typ_b-propeller"/>
</dbReference>
<evidence type="ECO:0000259" key="3">
    <source>
        <dbReference type="PROSITE" id="PS50097"/>
    </source>
</evidence>
<keyword evidence="5" id="KW-1185">Reference proteome</keyword>
<feature type="domain" description="BTB" evidence="3">
    <location>
        <begin position="36"/>
        <end position="102"/>
    </location>
</feature>
<dbReference type="GeneTree" id="ENSGT00940000154664"/>
<dbReference type="Pfam" id="PF01344">
    <property type="entry name" value="Kelch_1"/>
    <property type="match status" value="1"/>
</dbReference>
<evidence type="ECO:0000313" key="4">
    <source>
        <dbReference type="Ensembl" id="ENSDLAP00005017863.1"/>
    </source>
</evidence>
<dbReference type="Pfam" id="PF07707">
    <property type="entry name" value="BACK"/>
    <property type="match status" value="1"/>
</dbReference>
<dbReference type="InterPro" id="IPR000210">
    <property type="entry name" value="BTB/POZ_dom"/>
</dbReference>
<dbReference type="Ensembl" id="ENSDLAT00005019291.2">
    <property type="protein sequence ID" value="ENSDLAP00005017863.1"/>
    <property type="gene ID" value="ENSDLAG00005008550.2"/>
</dbReference>
<dbReference type="FunFam" id="1.25.40.420:FF:000001">
    <property type="entry name" value="Kelch-like family member 12"/>
    <property type="match status" value="1"/>
</dbReference>
<dbReference type="SMART" id="SM00225">
    <property type="entry name" value="BTB"/>
    <property type="match status" value="1"/>
</dbReference>
<proteinExistence type="predicted"/>
<dbReference type="InterPro" id="IPR011705">
    <property type="entry name" value="BACK"/>
</dbReference>
<dbReference type="InterPro" id="IPR006652">
    <property type="entry name" value="Kelch_1"/>
</dbReference>
<dbReference type="PROSITE" id="PS50097">
    <property type="entry name" value="BTB"/>
    <property type="match status" value="1"/>
</dbReference>
<dbReference type="InterPro" id="IPR011333">
    <property type="entry name" value="SKP1/BTB/POZ_sf"/>
</dbReference>
<dbReference type="SMART" id="SM00612">
    <property type="entry name" value="Kelch"/>
    <property type="match status" value="6"/>
</dbReference>
<reference evidence="4" key="1">
    <citation type="submission" date="2025-08" db="UniProtKB">
        <authorList>
            <consortium name="Ensembl"/>
        </authorList>
    </citation>
    <scope>IDENTIFICATION</scope>
</reference>